<comment type="caution">
    <text evidence="1">The sequence shown here is derived from an EMBL/GenBank/DDBJ whole genome shotgun (WGS) entry which is preliminary data.</text>
</comment>
<reference evidence="1 2" key="1">
    <citation type="submission" date="2024-09" db="EMBL/GenBank/DDBJ databases">
        <authorList>
            <person name="Sun Q."/>
            <person name="Mori K."/>
        </authorList>
    </citation>
    <scope>NUCLEOTIDE SEQUENCE [LARGE SCALE GENOMIC DNA]</scope>
    <source>
        <strain evidence="1 2">TBRC 7907</strain>
    </source>
</reference>
<accession>A0ABV5ZQX2</accession>
<organism evidence="1 2">
    <name type="scientific">Allokutzneria oryzae</name>
    <dbReference type="NCBI Taxonomy" id="1378989"/>
    <lineage>
        <taxon>Bacteria</taxon>
        <taxon>Bacillati</taxon>
        <taxon>Actinomycetota</taxon>
        <taxon>Actinomycetes</taxon>
        <taxon>Pseudonocardiales</taxon>
        <taxon>Pseudonocardiaceae</taxon>
        <taxon>Allokutzneria</taxon>
    </lineage>
</organism>
<evidence type="ECO:0000313" key="1">
    <source>
        <dbReference type="EMBL" id="MFB9903290.1"/>
    </source>
</evidence>
<gene>
    <name evidence="1" type="ORF">ACFFQA_05000</name>
</gene>
<sequence>MAAVRKPLLIGFVALALVLLSSSVRGGERPQVPVRPGAPAVFHGDGDDRVAIAKEPGVGVVRFDCPQCTGNTVLRSDGPDGLLVNEIGPYRGKRWFDVRTGSRTTTLTVTATGRWTLTIGGTDLAAVRAGHASGTGDDVLFLTELFRSASVANSGEGNFVVHAVELGTGRMSLPVNRIGDYAGSVELRGPVLLQVRSAGSWTIDATATNTAATTKARPGFRDGP</sequence>
<dbReference type="Proteomes" id="UP001589693">
    <property type="component" value="Unassembled WGS sequence"/>
</dbReference>
<protein>
    <submittedName>
        <fullName evidence="1">Uncharacterized protein</fullName>
    </submittedName>
</protein>
<dbReference type="EMBL" id="JBHLZU010000004">
    <property type="protein sequence ID" value="MFB9903290.1"/>
    <property type="molecule type" value="Genomic_DNA"/>
</dbReference>
<dbReference type="RefSeq" id="WP_377850423.1">
    <property type="nucleotide sequence ID" value="NZ_JBHLZU010000004.1"/>
</dbReference>
<name>A0ABV5ZQX2_9PSEU</name>
<evidence type="ECO:0000313" key="2">
    <source>
        <dbReference type="Proteomes" id="UP001589693"/>
    </source>
</evidence>
<keyword evidence="2" id="KW-1185">Reference proteome</keyword>
<proteinExistence type="predicted"/>